<dbReference type="Gene3D" id="3.30.1330.120">
    <property type="entry name" value="2-methylcitrate dehydratase PrpD"/>
    <property type="match status" value="1"/>
</dbReference>
<dbReference type="AlphaFoldDB" id="A0A1U7DA95"/>
<gene>
    <name evidence="4" type="ORF">Ga0080559_TMP4200</name>
</gene>
<dbReference type="PANTHER" id="PTHR16943:SF8">
    <property type="entry name" value="2-METHYLCITRATE DEHYDRATASE"/>
    <property type="match status" value="1"/>
</dbReference>
<organism evidence="4 5">
    <name type="scientific">Salipiger profundus</name>
    <dbReference type="NCBI Taxonomy" id="1229727"/>
    <lineage>
        <taxon>Bacteria</taxon>
        <taxon>Pseudomonadati</taxon>
        <taxon>Pseudomonadota</taxon>
        <taxon>Alphaproteobacteria</taxon>
        <taxon>Rhodobacterales</taxon>
        <taxon>Roseobacteraceae</taxon>
        <taxon>Salipiger</taxon>
    </lineage>
</organism>
<evidence type="ECO:0000259" key="3">
    <source>
        <dbReference type="Pfam" id="PF19305"/>
    </source>
</evidence>
<reference evidence="4 5" key="1">
    <citation type="submission" date="2016-03" db="EMBL/GenBank/DDBJ databases">
        <title>Deep-sea bacteria in the southern Pacific.</title>
        <authorList>
            <person name="Tang K."/>
        </authorList>
    </citation>
    <scope>NUCLEOTIDE SEQUENCE [LARGE SCALE GENOMIC DNA]</scope>
    <source>
        <strain evidence="4 5">JLT2016</strain>
    </source>
</reference>
<name>A0A1U7DA95_9RHOB</name>
<protein>
    <submittedName>
        <fullName evidence="4">Uncharacterized protein involved in propionate catabolism</fullName>
    </submittedName>
</protein>
<feature type="domain" description="MmgE/PrpD C-terminal" evidence="3">
    <location>
        <begin position="275"/>
        <end position="447"/>
    </location>
</feature>
<dbReference type="EMBL" id="CP014796">
    <property type="protein sequence ID" value="APX24996.1"/>
    <property type="molecule type" value="Genomic_DNA"/>
</dbReference>
<dbReference type="Proteomes" id="UP000186559">
    <property type="component" value="Chromosome"/>
</dbReference>
<evidence type="ECO:0000313" key="5">
    <source>
        <dbReference type="Proteomes" id="UP000186559"/>
    </source>
</evidence>
<accession>A0A1U7DA95</accession>
<dbReference type="STRING" id="1229727.Ga0080559_TMP4200"/>
<dbReference type="Pfam" id="PF03972">
    <property type="entry name" value="MmgE_PrpD_N"/>
    <property type="match status" value="1"/>
</dbReference>
<evidence type="ECO:0000256" key="1">
    <source>
        <dbReference type="ARBA" id="ARBA00006174"/>
    </source>
</evidence>
<dbReference type="SUPFAM" id="SSF103378">
    <property type="entry name" value="2-methylcitrate dehydratase PrpD"/>
    <property type="match status" value="1"/>
</dbReference>
<dbReference type="PANTHER" id="PTHR16943">
    <property type="entry name" value="2-METHYLCITRATE DEHYDRATASE-RELATED"/>
    <property type="match status" value="1"/>
</dbReference>
<dbReference type="KEGG" id="tpro:Ga0080559_TMP4200"/>
<dbReference type="RefSeq" id="WP_076624688.1">
    <property type="nucleotide sequence ID" value="NZ_BMEW01000006.1"/>
</dbReference>
<dbReference type="InterPro" id="IPR036148">
    <property type="entry name" value="MmgE/PrpD_sf"/>
</dbReference>
<proteinExistence type="inferred from homology"/>
<feature type="domain" description="MmgE/PrpD N-terminal" evidence="2">
    <location>
        <begin position="15"/>
        <end position="249"/>
    </location>
</feature>
<dbReference type="GO" id="GO:0016829">
    <property type="term" value="F:lyase activity"/>
    <property type="evidence" value="ECO:0007669"/>
    <property type="project" value="InterPro"/>
</dbReference>
<dbReference type="OrthoDB" id="9795089at2"/>
<dbReference type="InterPro" id="IPR045337">
    <property type="entry name" value="MmgE_PrpD_C"/>
</dbReference>
<dbReference type="InterPro" id="IPR005656">
    <property type="entry name" value="MmgE_PrpD"/>
</dbReference>
<dbReference type="Gene3D" id="1.10.4100.10">
    <property type="entry name" value="2-methylcitrate dehydratase PrpD"/>
    <property type="match status" value="1"/>
</dbReference>
<keyword evidence="5" id="KW-1185">Reference proteome</keyword>
<evidence type="ECO:0000259" key="2">
    <source>
        <dbReference type="Pfam" id="PF03972"/>
    </source>
</evidence>
<dbReference type="InterPro" id="IPR045336">
    <property type="entry name" value="MmgE_PrpD_N"/>
</dbReference>
<dbReference type="Pfam" id="PF19305">
    <property type="entry name" value="MmgE_PrpD_C"/>
    <property type="match status" value="1"/>
</dbReference>
<dbReference type="InterPro" id="IPR042188">
    <property type="entry name" value="MmgE/PrpD_sf_2"/>
</dbReference>
<sequence length="467" mass="51002">MDGETRIETLTLEQAVARFVVNFSFEDIDPATMDALKMLTKDQFAIQIGASQLPWSKKTRDFRNPRPGKATIVGDPGMKAAAVDAAYLNATYGHGFEYDDFFGNAHPGCAVVPAAFAMAEEAGADLETVMTALVVGYETYVRIGKWGSPAVLNEGWQPHAIWGGFGIAALASKIYGLDEEQTFHALAIALSHASGPTEYASSGGSIKRAHAGICVRNGIESAELARAGITGPRNFLTGNRGLYRMFCDKTVGEEAIADFLPETPNFMPGLSYKAYCCCACTFSYIEAMAHVQDRADDIERIDARVQTMVNSIVGTRNVNIYTPRNIEEVQYSLPAQMALSVLGMGNGFTAHKAILDGEIDLGEGSEVRRMIDRVKIEIGPDLDKKYPYFVADVTVHFKDGSSRHIFEEQSKGSPKKPFTPEEHMKKLDDLTTAFIGKEQAMRLWALVDEMKPDRPASEVMALVLPGA</sequence>
<dbReference type="InterPro" id="IPR042183">
    <property type="entry name" value="MmgE/PrpD_sf_1"/>
</dbReference>
<evidence type="ECO:0000313" key="4">
    <source>
        <dbReference type="EMBL" id="APX24996.1"/>
    </source>
</evidence>
<comment type="similarity">
    <text evidence="1">Belongs to the PrpD family.</text>
</comment>